<dbReference type="GO" id="GO:0004305">
    <property type="term" value="F:ethanolamine kinase activity"/>
    <property type="evidence" value="ECO:0007669"/>
    <property type="project" value="UniProtKB-EC"/>
</dbReference>
<dbReference type="Gene3D" id="3.90.1200.10">
    <property type="match status" value="1"/>
</dbReference>
<dbReference type="SUPFAM" id="SSF56112">
    <property type="entry name" value="Protein kinase-like (PK-like)"/>
    <property type="match status" value="1"/>
</dbReference>
<dbReference type="GO" id="GO:0005737">
    <property type="term" value="C:cytoplasm"/>
    <property type="evidence" value="ECO:0007669"/>
    <property type="project" value="TreeGrafter"/>
</dbReference>
<evidence type="ECO:0000313" key="4">
    <source>
        <dbReference type="EMBL" id="KAA8913522.1"/>
    </source>
</evidence>
<proteinExistence type="inferred from homology"/>
<protein>
    <recommendedName>
        <fullName evidence="3">ethanolamine kinase</fullName>
        <ecNumber evidence="3">2.7.1.82</ecNumber>
    </recommendedName>
</protein>
<dbReference type="EC" id="2.7.1.82" evidence="3"/>
<accession>A0A5J5F8U9</accession>
<evidence type="ECO:0000256" key="1">
    <source>
        <dbReference type="ARBA" id="ARBA00037883"/>
    </source>
</evidence>
<sequence length="392" mass="43948">MSQAISATSIADLPNIPLSYNPANSQTSASILVYSLFPEWTPAKGGRGVKFIRFTDGITNTLLKCVHNPPPGLTREEAKKFEDENSVLLRAYGNDTGILIDRERECTSHLLLSNHGLAPPLLARFTNGLLYRFVAGRVCSVDDLADPKTWTAVAKRLGEWHAVLPTSPAGRGPSPSNPQQPANSLWGVLQKWISALPSSKDAQKAQKEGLQRELLSLEMERDAGGYGLKGQDGGVGLVTGHCDLLNGNVIILPTQEGKEREVHLIDYEYATPCERAFDITNHFAEWGGFACDYEKLPTRSTRREFIRVYLRSFHDHRKDCVEVSEAEVEHLMDEVDMFRGVPGFYWGIWALIQAQISQIDFDYAQYALVRLGEYHAWKDSENTLREQRWAQE</sequence>
<dbReference type="EMBL" id="VXIS01000014">
    <property type="protein sequence ID" value="KAA8913522.1"/>
    <property type="molecule type" value="Genomic_DNA"/>
</dbReference>
<dbReference type="CDD" id="cd05157">
    <property type="entry name" value="ETNK_euk"/>
    <property type="match status" value="1"/>
</dbReference>
<keyword evidence="4" id="KW-0418">Kinase</keyword>
<dbReference type="Proteomes" id="UP000326924">
    <property type="component" value="Unassembled WGS sequence"/>
</dbReference>
<gene>
    <name evidence="4" type="ORF">FN846DRAFT_929472</name>
</gene>
<dbReference type="InParanoid" id="A0A5J5F8U9"/>
<dbReference type="PANTHER" id="PTHR22603:SF66">
    <property type="entry name" value="ETHANOLAMINE KINASE"/>
    <property type="match status" value="1"/>
</dbReference>
<evidence type="ECO:0000256" key="2">
    <source>
        <dbReference type="ARBA" id="ARBA00038211"/>
    </source>
</evidence>
<dbReference type="Gene3D" id="3.30.200.20">
    <property type="entry name" value="Phosphorylase Kinase, domain 1"/>
    <property type="match status" value="1"/>
</dbReference>
<name>A0A5J5F8U9_9PEZI</name>
<comment type="similarity">
    <text evidence="2">Belongs to the choline/ethanolamine kinase family.</text>
</comment>
<dbReference type="Pfam" id="PF01633">
    <property type="entry name" value="Choline_kinase"/>
    <property type="match status" value="1"/>
</dbReference>
<keyword evidence="4" id="KW-0808">Transferase</keyword>
<evidence type="ECO:0000313" key="5">
    <source>
        <dbReference type="Proteomes" id="UP000326924"/>
    </source>
</evidence>
<dbReference type="OrthoDB" id="10267235at2759"/>
<comment type="pathway">
    <text evidence="1">Phospholipid metabolism; phosphatidylethanolamine biosynthesis; phosphatidylethanolamine from ethanolamine: step 1/3.</text>
</comment>
<keyword evidence="5" id="KW-1185">Reference proteome</keyword>
<organism evidence="4 5">
    <name type="scientific">Sphaerosporella brunnea</name>
    <dbReference type="NCBI Taxonomy" id="1250544"/>
    <lineage>
        <taxon>Eukaryota</taxon>
        <taxon>Fungi</taxon>
        <taxon>Dikarya</taxon>
        <taxon>Ascomycota</taxon>
        <taxon>Pezizomycotina</taxon>
        <taxon>Pezizomycetes</taxon>
        <taxon>Pezizales</taxon>
        <taxon>Pyronemataceae</taxon>
        <taxon>Sphaerosporella</taxon>
    </lineage>
</organism>
<dbReference type="PANTHER" id="PTHR22603">
    <property type="entry name" value="CHOLINE/ETHANOALAMINE KINASE"/>
    <property type="match status" value="1"/>
</dbReference>
<dbReference type="InterPro" id="IPR011009">
    <property type="entry name" value="Kinase-like_dom_sf"/>
</dbReference>
<dbReference type="GO" id="GO:0006646">
    <property type="term" value="P:phosphatidylethanolamine biosynthetic process"/>
    <property type="evidence" value="ECO:0007669"/>
    <property type="project" value="TreeGrafter"/>
</dbReference>
<comment type="caution">
    <text evidence="4">The sequence shown here is derived from an EMBL/GenBank/DDBJ whole genome shotgun (WGS) entry which is preliminary data.</text>
</comment>
<reference evidence="4 5" key="1">
    <citation type="submission" date="2019-09" db="EMBL/GenBank/DDBJ databases">
        <title>Draft genome of the ectomycorrhizal ascomycete Sphaerosporella brunnea.</title>
        <authorList>
            <consortium name="DOE Joint Genome Institute"/>
            <person name="Benucci G.M."/>
            <person name="Marozzi G."/>
            <person name="Antonielli L."/>
            <person name="Sanchez S."/>
            <person name="Marco P."/>
            <person name="Wang X."/>
            <person name="Falini L.B."/>
            <person name="Barry K."/>
            <person name="Haridas S."/>
            <person name="Lipzen A."/>
            <person name="Labutti K."/>
            <person name="Grigoriev I.V."/>
            <person name="Murat C."/>
            <person name="Martin F."/>
            <person name="Albertini E."/>
            <person name="Donnini D."/>
            <person name="Bonito G."/>
        </authorList>
    </citation>
    <scope>NUCLEOTIDE SEQUENCE [LARGE SCALE GENOMIC DNA]</scope>
    <source>
        <strain evidence="4 5">Sb_GMNB300</strain>
    </source>
</reference>
<dbReference type="AlphaFoldDB" id="A0A5J5F8U9"/>
<evidence type="ECO:0000256" key="3">
    <source>
        <dbReference type="ARBA" id="ARBA00038874"/>
    </source>
</evidence>